<evidence type="ECO:0000256" key="1">
    <source>
        <dbReference type="SAM" id="Phobius"/>
    </source>
</evidence>
<dbReference type="Proteomes" id="UP001150925">
    <property type="component" value="Unassembled WGS sequence"/>
</dbReference>
<keyword evidence="3" id="KW-1185">Reference proteome</keyword>
<organism evidence="2 3">
    <name type="scientific">Dispira parvispora</name>
    <dbReference type="NCBI Taxonomy" id="1520584"/>
    <lineage>
        <taxon>Eukaryota</taxon>
        <taxon>Fungi</taxon>
        <taxon>Fungi incertae sedis</taxon>
        <taxon>Zoopagomycota</taxon>
        <taxon>Kickxellomycotina</taxon>
        <taxon>Dimargaritomycetes</taxon>
        <taxon>Dimargaritales</taxon>
        <taxon>Dimargaritaceae</taxon>
        <taxon>Dispira</taxon>
    </lineage>
</organism>
<comment type="caution">
    <text evidence="2">The sequence shown here is derived from an EMBL/GenBank/DDBJ whole genome shotgun (WGS) entry which is preliminary data.</text>
</comment>
<evidence type="ECO:0000313" key="3">
    <source>
        <dbReference type="Proteomes" id="UP001150925"/>
    </source>
</evidence>
<dbReference type="AlphaFoldDB" id="A0A9W8AM56"/>
<keyword evidence="1" id="KW-0812">Transmembrane</keyword>
<feature type="transmembrane region" description="Helical" evidence="1">
    <location>
        <begin position="20"/>
        <end position="41"/>
    </location>
</feature>
<protein>
    <submittedName>
        <fullName evidence="2">Uncharacterized protein</fullName>
    </submittedName>
</protein>
<feature type="transmembrane region" description="Helical" evidence="1">
    <location>
        <begin position="48"/>
        <end position="70"/>
    </location>
</feature>
<accession>A0A9W8AM56</accession>
<keyword evidence="1" id="KW-0472">Membrane</keyword>
<sequence>MDKLKQFTPQGSVSRGRTIILTALLFMSTAALVMGIVGVILRRPKKKYLYYVGFGFGFWVVLLAVFFFQYKRRHTPPAQVYIPPPTTTYPAPAPYQYAYNAYGQPMTQGPPMHPTPAYHG</sequence>
<name>A0A9W8AM56_9FUNG</name>
<dbReference type="EMBL" id="JANBPY010002289">
    <property type="protein sequence ID" value="KAJ1955653.1"/>
    <property type="molecule type" value="Genomic_DNA"/>
</dbReference>
<proteinExistence type="predicted"/>
<gene>
    <name evidence="2" type="ORF">IWQ62_005483</name>
</gene>
<reference evidence="2" key="1">
    <citation type="submission" date="2022-07" db="EMBL/GenBank/DDBJ databases">
        <title>Phylogenomic reconstructions and comparative analyses of Kickxellomycotina fungi.</title>
        <authorList>
            <person name="Reynolds N.K."/>
            <person name="Stajich J.E."/>
            <person name="Barry K."/>
            <person name="Grigoriev I.V."/>
            <person name="Crous P."/>
            <person name="Smith M.E."/>
        </authorList>
    </citation>
    <scope>NUCLEOTIDE SEQUENCE</scope>
    <source>
        <strain evidence="2">RSA 1196</strain>
    </source>
</reference>
<dbReference type="OrthoDB" id="5594281at2759"/>
<evidence type="ECO:0000313" key="2">
    <source>
        <dbReference type="EMBL" id="KAJ1955653.1"/>
    </source>
</evidence>
<keyword evidence="1" id="KW-1133">Transmembrane helix</keyword>